<evidence type="ECO:0000313" key="3">
    <source>
        <dbReference type="Proteomes" id="UP000078435"/>
    </source>
</evidence>
<reference evidence="1 3" key="1">
    <citation type="submission" date="2016-02" db="EMBL/GenBank/DDBJ databases">
        <title>Draft genome sequence of Aeromonas trota strain 1999lcr isolated from cerebrospinal fluid (CSF).</title>
        <authorList>
            <person name="Dallagassa C.B."/>
            <person name="Prediger K.C."/>
            <person name="Weiss V.A."/>
            <person name="Assis F.E."/>
            <person name="Baura V."/>
            <person name="Cruz L.M."/>
            <person name="Souza E.M."/>
            <person name="Pedrosa F.O."/>
            <person name="Fadel-Picheth C.M."/>
        </authorList>
    </citation>
    <scope>NUCLEOTIDE SEQUENCE [LARGE SCALE GENOMIC DNA]</scope>
    <source>
        <strain evidence="1 3">1999lcr</strain>
    </source>
</reference>
<dbReference type="EMBL" id="JAZDDP010000012">
    <property type="protein sequence ID" value="MEL3921340.1"/>
    <property type="molecule type" value="Genomic_DNA"/>
</dbReference>
<keyword evidence="4" id="KW-1185">Reference proteome</keyword>
<comment type="caution">
    <text evidence="1">The sequence shown here is derived from an EMBL/GenBank/DDBJ whole genome shotgun (WGS) entry which is preliminary data.</text>
</comment>
<name>A0A175VEF9_AEREN</name>
<dbReference type="EMBL" id="JMGO02000013">
    <property type="protein sequence ID" value="KXU78983.1"/>
    <property type="molecule type" value="Genomic_DNA"/>
</dbReference>
<evidence type="ECO:0008006" key="5">
    <source>
        <dbReference type="Google" id="ProtNLM"/>
    </source>
</evidence>
<protein>
    <recommendedName>
        <fullName evidence="5">DUF2383 domain-containing protein</fullName>
    </recommendedName>
</protein>
<sequence length="151" mass="17405">MRFQQIKQLLHYLEQVHHQLGLCYGRLAAQVDSERSRMLLVYLQGREDAACAHLHEYGSQLTEAVRETWLEQGFSEDMLPGIRQFELPATAQTQDIVTRVCSWEEQLVGELNHLARECPTSDTAALLENLARLEQTRLTRLVHGVHRLDDL</sequence>
<dbReference type="GeneID" id="92810655"/>
<proteinExistence type="predicted"/>
<reference evidence="2 4" key="2">
    <citation type="submission" date="2024-01" db="EMBL/GenBank/DDBJ databases">
        <title>Horizontal gene transfer in Aeromonas trota.</title>
        <authorList>
            <person name="Otero Olarra J.E."/>
            <person name="Perez Valdespino A."/>
        </authorList>
    </citation>
    <scope>NUCLEOTIDE SEQUENCE [LARGE SCALE GENOMIC DNA]</scope>
    <source>
        <strain evidence="2 4">9.1</strain>
    </source>
</reference>
<dbReference type="Proteomes" id="UP000078435">
    <property type="component" value="Unassembled WGS sequence"/>
</dbReference>
<dbReference type="RefSeq" id="WP_026457144.1">
    <property type="nucleotide sequence ID" value="NZ_AP027939.1"/>
</dbReference>
<organism evidence="1 3">
    <name type="scientific">Aeromonas enteropelogenes</name>
    <name type="common">Aeromonas trota</name>
    <dbReference type="NCBI Taxonomy" id="29489"/>
    <lineage>
        <taxon>Bacteria</taxon>
        <taxon>Pseudomonadati</taxon>
        <taxon>Pseudomonadota</taxon>
        <taxon>Gammaproteobacteria</taxon>
        <taxon>Aeromonadales</taxon>
        <taxon>Aeromonadaceae</taxon>
        <taxon>Aeromonas</taxon>
    </lineage>
</organism>
<dbReference type="AlphaFoldDB" id="A0A175VEF9"/>
<evidence type="ECO:0000313" key="2">
    <source>
        <dbReference type="EMBL" id="MEL3921340.1"/>
    </source>
</evidence>
<evidence type="ECO:0000313" key="1">
    <source>
        <dbReference type="EMBL" id="KXU78983.1"/>
    </source>
</evidence>
<dbReference type="Proteomes" id="UP001491613">
    <property type="component" value="Unassembled WGS sequence"/>
</dbReference>
<gene>
    <name evidence="1" type="ORF">LCR_01500</name>
    <name evidence="2" type="ORF">V1482_18205</name>
</gene>
<dbReference type="OrthoDB" id="278693at2"/>
<evidence type="ECO:0000313" key="4">
    <source>
        <dbReference type="Proteomes" id="UP001491613"/>
    </source>
</evidence>
<accession>A0A175VEF9</accession>